<gene>
    <name evidence="2" type="ORF">N7460_000277</name>
</gene>
<dbReference type="InterPro" id="IPR004827">
    <property type="entry name" value="bZIP"/>
</dbReference>
<dbReference type="InterPro" id="IPR046347">
    <property type="entry name" value="bZIP_sf"/>
</dbReference>
<dbReference type="EMBL" id="JAQJZL010000001">
    <property type="protein sequence ID" value="KAJ6057003.1"/>
    <property type="molecule type" value="Genomic_DNA"/>
</dbReference>
<dbReference type="PANTHER" id="PTHR39607:SF1">
    <property type="entry name" value="B-ZIP TRANSCRIPTION FACTOR (EUROFUNG)"/>
    <property type="match status" value="1"/>
</dbReference>
<sequence length="76" mass="8966">MHYPTEYDNHSGSIGSHRNISTFSTNAHANEDWSKIFDLAERRHIQNRIAQRNYRKKLKRRLENLERRAASSASPE</sequence>
<comment type="caution">
    <text evidence="2">The sequence shown here is derived from an EMBL/GenBank/DDBJ whole genome shotgun (WGS) entry which is preliminary data.</text>
</comment>
<evidence type="ECO:0000259" key="1">
    <source>
        <dbReference type="PROSITE" id="PS00036"/>
    </source>
</evidence>
<dbReference type="PROSITE" id="PS00036">
    <property type="entry name" value="BZIP_BASIC"/>
    <property type="match status" value="1"/>
</dbReference>
<organism evidence="2 3">
    <name type="scientific">Penicillium canescens</name>
    <dbReference type="NCBI Taxonomy" id="5083"/>
    <lineage>
        <taxon>Eukaryota</taxon>
        <taxon>Fungi</taxon>
        <taxon>Dikarya</taxon>
        <taxon>Ascomycota</taxon>
        <taxon>Pezizomycotina</taxon>
        <taxon>Eurotiomycetes</taxon>
        <taxon>Eurotiomycetidae</taxon>
        <taxon>Eurotiales</taxon>
        <taxon>Aspergillaceae</taxon>
        <taxon>Penicillium</taxon>
    </lineage>
</organism>
<name>A0AAD6INS8_PENCN</name>
<keyword evidence="3" id="KW-1185">Reference proteome</keyword>
<dbReference type="InterPro" id="IPR052635">
    <property type="entry name" value="Sec_Metab_Biosynth_Reg"/>
</dbReference>
<dbReference type="SUPFAM" id="SSF57959">
    <property type="entry name" value="Leucine zipper domain"/>
    <property type="match status" value="1"/>
</dbReference>
<accession>A0AAD6INS8</accession>
<dbReference type="CDD" id="cd14688">
    <property type="entry name" value="bZIP_YAP"/>
    <property type="match status" value="1"/>
</dbReference>
<reference evidence="2" key="2">
    <citation type="submission" date="2023-01" db="EMBL/GenBank/DDBJ databases">
        <authorList>
            <person name="Petersen C."/>
        </authorList>
    </citation>
    <scope>NUCLEOTIDE SEQUENCE</scope>
    <source>
        <strain evidence="2">IBT 15450</strain>
    </source>
</reference>
<dbReference type="AlphaFoldDB" id="A0AAD6INS8"/>
<protein>
    <recommendedName>
        <fullName evidence="1">BZIP domain-containing protein</fullName>
    </recommendedName>
</protein>
<dbReference type="PANTHER" id="PTHR39607">
    <property type="entry name" value="XANTHOCILLIN BIOSYNTHESIS CLUSTER TRANSCRIPTION FACTOR XANC-RELATED"/>
    <property type="match status" value="1"/>
</dbReference>
<evidence type="ECO:0000313" key="2">
    <source>
        <dbReference type="EMBL" id="KAJ6057003.1"/>
    </source>
</evidence>
<proteinExistence type="predicted"/>
<reference evidence="2" key="1">
    <citation type="journal article" date="2023" name="IMA Fungus">
        <title>Comparative genomic study of the Penicillium genus elucidates a diverse pangenome and 15 lateral gene transfer events.</title>
        <authorList>
            <person name="Petersen C."/>
            <person name="Sorensen T."/>
            <person name="Nielsen M.R."/>
            <person name="Sondergaard T.E."/>
            <person name="Sorensen J.L."/>
            <person name="Fitzpatrick D.A."/>
            <person name="Frisvad J.C."/>
            <person name="Nielsen K.L."/>
        </authorList>
    </citation>
    <scope>NUCLEOTIDE SEQUENCE</scope>
    <source>
        <strain evidence="2">IBT 15450</strain>
    </source>
</reference>
<dbReference type="GO" id="GO:0003700">
    <property type="term" value="F:DNA-binding transcription factor activity"/>
    <property type="evidence" value="ECO:0007669"/>
    <property type="project" value="InterPro"/>
</dbReference>
<evidence type="ECO:0000313" key="3">
    <source>
        <dbReference type="Proteomes" id="UP001219568"/>
    </source>
</evidence>
<feature type="domain" description="BZIP" evidence="1">
    <location>
        <begin position="42"/>
        <end position="57"/>
    </location>
</feature>
<dbReference type="Proteomes" id="UP001219568">
    <property type="component" value="Unassembled WGS sequence"/>
</dbReference>